<evidence type="ECO:0000256" key="1">
    <source>
        <dbReference type="SAM" id="Phobius"/>
    </source>
</evidence>
<keyword evidence="1" id="KW-1133">Transmembrane helix</keyword>
<evidence type="ECO:0000256" key="2">
    <source>
        <dbReference type="SAM" id="SignalP"/>
    </source>
</evidence>
<dbReference type="Proteomes" id="UP000325113">
    <property type="component" value="Unassembled WGS sequence"/>
</dbReference>
<dbReference type="EMBL" id="VLTL01000053">
    <property type="protein sequence ID" value="KAA0164669.1"/>
    <property type="molecule type" value="Genomic_DNA"/>
</dbReference>
<keyword evidence="1" id="KW-0812">Transmembrane</keyword>
<feature type="signal peptide" evidence="2">
    <location>
        <begin position="1"/>
        <end position="20"/>
    </location>
</feature>
<evidence type="ECO:0000313" key="6">
    <source>
        <dbReference type="Proteomes" id="UP000325113"/>
    </source>
</evidence>
<keyword evidence="2" id="KW-0732">Signal</keyword>
<keyword evidence="1" id="KW-0472">Membrane</keyword>
<evidence type="ECO:0000313" key="3">
    <source>
        <dbReference type="EMBL" id="KAA0157876.1"/>
    </source>
</evidence>
<dbReference type="AlphaFoldDB" id="A0A5A8CXV8"/>
<name>A0A5A8CXV8_CAFRO</name>
<proteinExistence type="predicted"/>
<evidence type="ECO:0000313" key="4">
    <source>
        <dbReference type="EMBL" id="KAA0164669.1"/>
    </source>
</evidence>
<feature type="chain" id="PRO_5036365923" description="PhoD-like phosphatase metallophosphatase domain-containing protein" evidence="2">
    <location>
        <begin position="21"/>
        <end position="835"/>
    </location>
</feature>
<evidence type="ECO:0008006" key="7">
    <source>
        <dbReference type="Google" id="ProtNLM"/>
    </source>
</evidence>
<sequence>MGRRILLAVAVAWMAASALGQQGSRLPVADWRRGLLVMGAVTRTSARFIAEAASTAPDGAEYDLTVVELDASKEDTSGLDGTLEQLPGAVVLRTSGVRLAHRPRAIELQQLSPDSWYQACVSSMGCVVFKTFPGETKQPAPRTCRGGLACGQHSTFFVSCDRWVEDGDDDMWATFIGKEQLGPGSIRSVNRTAAAPQDTPALAFVHLGDQVYMDGVVAAALASTESLPLDALVERFRAFYRASWGRPAMRQVLRRGAHFFLADDHDFFNNARADHRSLAHEIAGEHDARLFIRHTVSGNVHFNDIALAGYIAFAEYQLQTQRDISGLDETQPRTLYVTVGSTPASTPASIPEADAGAAPEALSTAEADSVFNSSLLDAEIFRHVTDTYNLTGTGEAAAEFTMAPETALAPSETSHSFQLGTTAYLLMDSRIPRLFASDPNGDEHPILSNATLLAVLRELRAFEQDSAVSEVVVAASIPLVWMDEVFAQLANFWEKERYTAHPVEQAGFVALLELLAASSKTHLLVGGDVHVQAQSWACRSSSVLMDTPVYAKAAALLAGVLREAGHNSAAAAVAASATNPDAVLAAVAGVMAGHPVRPRRDACLTQVVTSGVTVGSSTRGEHIVALYNGALRWVNHIRVGPWAGRLSDIAMVNNYLRIDSGDAATEAAVRSETSLWWSPASPDSAAPARWEKSELYSPLSCTALRSGPEGAAVAWIGAANASAPRFDGSVEEWERALRLQASSVRHAQGVNAVADDQDGVECDCGAVPASRVTLSSCRRRSRTDENMAQDLVDFSKPVWTNIGVILLVAVVVAYQAVWFVLARVVAVAGAATGVW</sequence>
<dbReference type="Gene3D" id="3.60.21.70">
    <property type="entry name" value="PhoD-like phosphatase"/>
    <property type="match status" value="1"/>
</dbReference>
<comment type="caution">
    <text evidence="3">The sequence shown here is derived from an EMBL/GenBank/DDBJ whole genome shotgun (WGS) entry which is preliminary data.</text>
</comment>
<dbReference type="EMBL" id="VLTM01000075">
    <property type="protein sequence ID" value="KAA0157876.1"/>
    <property type="molecule type" value="Genomic_DNA"/>
</dbReference>
<dbReference type="Proteomes" id="UP000324907">
    <property type="component" value="Unassembled WGS sequence"/>
</dbReference>
<protein>
    <recommendedName>
        <fullName evidence="7">PhoD-like phosphatase metallophosphatase domain-containing protein</fullName>
    </recommendedName>
</protein>
<evidence type="ECO:0000313" key="5">
    <source>
        <dbReference type="Proteomes" id="UP000324907"/>
    </source>
</evidence>
<organism evidence="3 6">
    <name type="scientific">Cafeteria roenbergensis</name>
    <name type="common">Marine flagellate</name>
    <dbReference type="NCBI Taxonomy" id="33653"/>
    <lineage>
        <taxon>Eukaryota</taxon>
        <taxon>Sar</taxon>
        <taxon>Stramenopiles</taxon>
        <taxon>Bigyra</taxon>
        <taxon>Opalozoa</taxon>
        <taxon>Bicosoecida</taxon>
        <taxon>Cafeteriaceae</taxon>
        <taxon>Cafeteria</taxon>
    </lineage>
</organism>
<dbReference type="InterPro" id="IPR038607">
    <property type="entry name" value="PhoD-like_sf"/>
</dbReference>
<gene>
    <name evidence="4" type="ORF">FNF28_03730</name>
    <name evidence="3" type="ORF">FNF31_05689</name>
</gene>
<feature type="transmembrane region" description="Helical" evidence="1">
    <location>
        <begin position="798"/>
        <end position="821"/>
    </location>
</feature>
<accession>A0A5A8CXV8</accession>
<reference evidence="5 6" key="1">
    <citation type="submission" date="2019-07" db="EMBL/GenBank/DDBJ databases">
        <title>Genomes of Cafeteria roenbergensis.</title>
        <authorList>
            <person name="Fischer M.G."/>
            <person name="Hackl T."/>
            <person name="Roman M."/>
        </authorList>
    </citation>
    <scope>NUCLEOTIDE SEQUENCE [LARGE SCALE GENOMIC DNA]</scope>
    <source>
        <strain evidence="3 6">Cflag</strain>
        <strain evidence="4 5">RCC970-E3</strain>
    </source>
</reference>
<dbReference type="PANTHER" id="PTHR37031:SF2">
    <property type="entry name" value="PHOD-LIKE PHOSPHATASE METALLOPHOSPHATASE DOMAIN-CONTAINING PROTEIN"/>
    <property type="match status" value="1"/>
</dbReference>
<dbReference type="PANTHER" id="PTHR37031">
    <property type="entry name" value="METALLOPHOSPHATASE BINDING DOMAIN PROTEIN"/>
    <property type="match status" value="1"/>
</dbReference>